<comment type="caution">
    <text evidence="2">The sequence shown here is derived from an EMBL/GenBank/DDBJ whole genome shotgun (WGS) entry which is preliminary data.</text>
</comment>
<reference evidence="2 3" key="1">
    <citation type="submission" date="2019-12" db="EMBL/GenBank/DDBJ databases">
        <authorList>
            <person name="Floudas D."/>
            <person name="Bentzer J."/>
            <person name="Ahren D."/>
            <person name="Johansson T."/>
            <person name="Persson P."/>
            <person name="Tunlid A."/>
        </authorList>
    </citation>
    <scope>NUCLEOTIDE SEQUENCE [LARGE SCALE GENOMIC DNA]</scope>
    <source>
        <strain evidence="2 3">CBS 102.39</strain>
    </source>
</reference>
<feature type="compositionally biased region" description="Polar residues" evidence="1">
    <location>
        <begin position="1"/>
        <end position="11"/>
    </location>
</feature>
<proteinExistence type="predicted"/>
<protein>
    <submittedName>
        <fullName evidence="2">Uncharacterized protein</fullName>
    </submittedName>
</protein>
<evidence type="ECO:0000256" key="1">
    <source>
        <dbReference type="SAM" id="MobiDB-lite"/>
    </source>
</evidence>
<evidence type="ECO:0000313" key="2">
    <source>
        <dbReference type="EMBL" id="KAF4621554.1"/>
    </source>
</evidence>
<name>A0A8H4VVK3_9AGAR</name>
<evidence type="ECO:0000313" key="3">
    <source>
        <dbReference type="Proteomes" id="UP000521872"/>
    </source>
</evidence>
<feature type="compositionally biased region" description="Basic and acidic residues" evidence="1">
    <location>
        <begin position="43"/>
        <end position="53"/>
    </location>
</feature>
<organism evidence="2 3">
    <name type="scientific">Agrocybe pediades</name>
    <dbReference type="NCBI Taxonomy" id="84607"/>
    <lineage>
        <taxon>Eukaryota</taxon>
        <taxon>Fungi</taxon>
        <taxon>Dikarya</taxon>
        <taxon>Basidiomycota</taxon>
        <taxon>Agaricomycotina</taxon>
        <taxon>Agaricomycetes</taxon>
        <taxon>Agaricomycetidae</taxon>
        <taxon>Agaricales</taxon>
        <taxon>Agaricineae</taxon>
        <taxon>Strophariaceae</taxon>
        <taxon>Agrocybe</taxon>
    </lineage>
</organism>
<gene>
    <name evidence="2" type="ORF">D9613_012999</name>
</gene>
<dbReference type="EMBL" id="JAACJL010000007">
    <property type="protein sequence ID" value="KAF4621554.1"/>
    <property type="molecule type" value="Genomic_DNA"/>
</dbReference>
<accession>A0A8H4VVK3</accession>
<dbReference type="Proteomes" id="UP000521872">
    <property type="component" value="Unassembled WGS sequence"/>
</dbReference>
<sequence>MAQQNKYTSTPVGPGTGTAHKSLHFPAGRDLSRQNKTASLNHPDAESLPENRRRLQAATATHHKPPSNTAVKVKLENDENDPPLLRLPFAGGRGRYRRVDIHEDWLPFQWLRACRPHSPSSKRQQRIQQWHMRVESGILLYELGSVEESRWKELLESCGVNARSAKEMVPDDDEYNANLSFTDSNRVFLISYLIFQAP</sequence>
<dbReference type="AlphaFoldDB" id="A0A8H4VVK3"/>
<feature type="region of interest" description="Disordered" evidence="1">
    <location>
        <begin position="1"/>
        <end position="84"/>
    </location>
</feature>
<keyword evidence="3" id="KW-1185">Reference proteome</keyword>